<dbReference type="InterPro" id="IPR006311">
    <property type="entry name" value="TAT_signal"/>
</dbReference>
<dbReference type="Pfam" id="PF02065">
    <property type="entry name" value="Melibiase"/>
    <property type="match status" value="1"/>
</dbReference>
<name>A0A4P6L4T8_9BURK</name>
<dbReference type="OrthoDB" id="9758822at2"/>
<dbReference type="InterPro" id="IPR013785">
    <property type="entry name" value="Aldolase_TIM"/>
</dbReference>
<dbReference type="InterPro" id="IPR050985">
    <property type="entry name" value="Alpha-glycosidase_related"/>
</dbReference>
<keyword evidence="2" id="KW-0326">Glycosidase</keyword>
<dbReference type="AlphaFoldDB" id="A0A4P6L4T8"/>
<dbReference type="CDD" id="cd09620">
    <property type="entry name" value="CBM9_like_3"/>
    <property type="match status" value="1"/>
</dbReference>
<dbReference type="InterPro" id="IPR002252">
    <property type="entry name" value="Glyco_hydro_36"/>
</dbReference>
<keyword evidence="1" id="KW-0378">Hydrolase</keyword>
<keyword evidence="4" id="KW-1185">Reference proteome</keyword>
<dbReference type="GO" id="GO:0016052">
    <property type="term" value="P:carbohydrate catabolic process"/>
    <property type="evidence" value="ECO:0007669"/>
    <property type="project" value="InterPro"/>
</dbReference>
<evidence type="ECO:0000256" key="1">
    <source>
        <dbReference type="ARBA" id="ARBA00022801"/>
    </source>
</evidence>
<dbReference type="RefSeq" id="WP_130188941.1">
    <property type="nucleotide sequence ID" value="NZ_CP035913.1"/>
</dbReference>
<dbReference type="SUPFAM" id="SSF51445">
    <property type="entry name" value="(Trans)glycosidases"/>
    <property type="match status" value="1"/>
</dbReference>
<dbReference type="Proteomes" id="UP000290637">
    <property type="component" value="Chromosome"/>
</dbReference>
<proteinExistence type="predicted"/>
<dbReference type="EMBL" id="CP035913">
    <property type="protein sequence ID" value="QBE65832.1"/>
    <property type="molecule type" value="Genomic_DNA"/>
</dbReference>
<dbReference type="KEGG" id="plue:EWM63_24985"/>
<dbReference type="GO" id="GO:0004557">
    <property type="term" value="F:alpha-galactosidase activity"/>
    <property type="evidence" value="ECO:0007669"/>
    <property type="project" value="InterPro"/>
</dbReference>
<evidence type="ECO:0000313" key="3">
    <source>
        <dbReference type="EMBL" id="QBE65832.1"/>
    </source>
</evidence>
<dbReference type="InterPro" id="IPR017853">
    <property type="entry name" value="GH"/>
</dbReference>
<dbReference type="Gene3D" id="2.60.40.1190">
    <property type="match status" value="1"/>
</dbReference>
<organism evidence="3 4">
    <name type="scientific">Pseudoduganella lutea</name>
    <dbReference type="NCBI Taxonomy" id="321985"/>
    <lineage>
        <taxon>Bacteria</taxon>
        <taxon>Pseudomonadati</taxon>
        <taxon>Pseudomonadota</taxon>
        <taxon>Betaproteobacteria</taxon>
        <taxon>Burkholderiales</taxon>
        <taxon>Oxalobacteraceae</taxon>
        <taxon>Telluria group</taxon>
        <taxon>Pseudoduganella</taxon>
    </lineage>
</organism>
<accession>A0A4P6L4T8</accession>
<dbReference type="CDD" id="cd14791">
    <property type="entry name" value="GH36"/>
    <property type="match status" value="1"/>
</dbReference>
<dbReference type="Gene3D" id="3.20.20.70">
    <property type="entry name" value="Aldolase class I"/>
    <property type="match status" value="1"/>
</dbReference>
<sequence>MTARRAFLQWLGAAPLATQMPFARAAEGKGHVRLQDTTVSLQFDEQMRCRIVSLAGRQPVALTGFDTSEHLVVGGKPLGRFTLHKAEPARATTSFGAGQALRLVGRSVEGIEKRVTVTLLDEHPGVALLDVSYVNTGSKPLVIDAWVNGAHRLAATPRHAGGYWTYSGASHADRRDWVQPVKRGFEQRNFMGMNASDYGGGTPVVDVWRRDVGLAVGHLALQPLLVALPVKAVGDRVDISLRGDTPQTLAPGAALATPPSFIAVHRGDFYVPLDRYRRLMAAQGLKAPEPPPSAYEAQWCAWGYERDFSLSYVRATLPKVQELGFRWAVLDDGWQVKTGDWTPDLAKFPRGAADMKALVADIHARGMKARLWIAPLAVAPGSDELHDHTDLLLLDQNGAPQDVSWWNCFYLCPAYGKTQARLAETIRMIIGDWGFDGLKVDGQHLNGVAPCFNPAHKHGRPEESVESVSAFYKVMFDTAHGANPDAVVEVCPCGTSYAFHNMPYMDQAPSSDPLSSWQVRHKGKTLKALMGPWSAYAGDHVELSTGGQDFASSVGIGAVVATKFTWPVDPKPKDSFLLTPEREAHWRQWVDLYNKQRLAEGRYRGDLYDLGFDKPETHVVEQDGALHYAFYAGEWDGAVALRGLGPGVWLVRDALTGTALGKVTADKPTLPVRFTHSLLIEARPETPDTLPVAFAGKVSGVAADGFPLASQWADAPATFFRHDWLGRPLNGPQSTRVQLLRGAGHLYLRFICKYETLNTFERAGSATDIWPQWERDVVEVFLQAPERAGLKSYREVEVSPNGLLLDIAVEVSGKKRIVGESRARAQVDAEHRVWTAELAVPMRGAAEDGWRLNLFRVEGREGSGKGRVLSAWSPTGTGSSSGKPDFHVPAVFGRLLTAS</sequence>
<gene>
    <name evidence="3" type="ORF">EWM63_24985</name>
</gene>
<dbReference type="PANTHER" id="PTHR43053">
    <property type="entry name" value="GLYCOSIDASE FAMILY 31"/>
    <property type="match status" value="1"/>
</dbReference>
<protein>
    <submittedName>
        <fullName evidence="3">Alpha-galactosidase</fullName>
    </submittedName>
</protein>
<dbReference type="PROSITE" id="PS51318">
    <property type="entry name" value="TAT"/>
    <property type="match status" value="1"/>
</dbReference>
<evidence type="ECO:0000256" key="2">
    <source>
        <dbReference type="ARBA" id="ARBA00023295"/>
    </source>
</evidence>
<evidence type="ECO:0000313" key="4">
    <source>
        <dbReference type="Proteomes" id="UP000290637"/>
    </source>
</evidence>
<dbReference type="PANTHER" id="PTHR43053:SF3">
    <property type="entry name" value="ALPHA-GALACTOSIDASE C-RELATED"/>
    <property type="match status" value="1"/>
</dbReference>
<reference evidence="3 4" key="1">
    <citation type="submission" date="2019-02" db="EMBL/GenBank/DDBJ databases">
        <title>Draft Genome Sequences of Six Type Strains of the Genus Massilia.</title>
        <authorList>
            <person name="Miess H."/>
            <person name="Frediansyhah A."/>
            <person name="Gross H."/>
        </authorList>
    </citation>
    <scope>NUCLEOTIDE SEQUENCE [LARGE SCALE GENOMIC DNA]</scope>
    <source>
        <strain evidence="3 4">DSM 17473</strain>
    </source>
</reference>